<evidence type="ECO:0000313" key="3">
    <source>
        <dbReference type="Proteomes" id="UP001341281"/>
    </source>
</evidence>
<keyword evidence="3" id="KW-1185">Reference proteome</keyword>
<dbReference type="Proteomes" id="UP001341281">
    <property type="component" value="Chromosome 07"/>
</dbReference>
<dbReference type="InterPro" id="IPR001810">
    <property type="entry name" value="F-box_dom"/>
</dbReference>
<dbReference type="Pfam" id="PF24758">
    <property type="entry name" value="LRR_At5g56370"/>
    <property type="match status" value="1"/>
</dbReference>
<dbReference type="CDD" id="cd22160">
    <property type="entry name" value="F-box_AtFBL13-like"/>
    <property type="match status" value="1"/>
</dbReference>
<protein>
    <recommendedName>
        <fullName evidence="1">F-box domain-containing protein</fullName>
    </recommendedName>
</protein>
<dbReference type="InterPro" id="IPR055411">
    <property type="entry name" value="LRR_FXL15/At3g58940/PEG3-like"/>
</dbReference>
<dbReference type="InterPro" id="IPR006566">
    <property type="entry name" value="FBD"/>
</dbReference>
<feature type="domain" description="F-box" evidence="1">
    <location>
        <begin position="56"/>
        <end position="92"/>
    </location>
</feature>
<dbReference type="SUPFAM" id="SSF52047">
    <property type="entry name" value="RNI-like"/>
    <property type="match status" value="1"/>
</dbReference>
<dbReference type="EMBL" id="CP144751">
    <property type="protein sequence ID" value="WVZ84041.1"/>
    <property type="molecule type" value="Genomic_DNA"/>
</dbReference>
<dbReference type="Gene3D" id="3.80.10.10">
    <property type="entry name" value="Ribonuclease Inhibitor"/>
    <property type="match status" value="1"/>
</dbReference>
<evidence type="ECO:0000259" key="1">
    <source>
        <dbReference type="PROSITE" id="PS50181"/>
    </source>
</evidence>
<dbReference type="PROSITE" id="PS50181">
    <property type="entry name" value="FBOX"/>
    <property type="match status" value="1"/>
</dbReference>
<reference evidence="2 3" key="1">
    <citation type="submission" date="2024-02" db="EMBL/GenBank/DDBJ databases">
        <title>High-quality chromosome-scale genome assembly of Pensacola bahiagrass (Paspalum notatum Flugge var. saurae).</title>
        <authorList>
            <person name="Vega J.M."/>
            <person name="Podio M."/>
            <person name="Orjuela J."/>
            <person name="Siena L.A."/>
            <person name="Pessino S.C."/>
            <person name="Combes M.C."/>
            <person name="Mariac C."/>
            <person name="Albertini E."/>
            <person name="Pupilli F."/>
            <person name="Ortiz J.P.A."/>
            <person name="Leblanc O."/>
        </authorList>
    </citation>
    <scope>NUCLEOTIDE SEQUENCE [LARGE SCALE GENOMIC DNA]</scope>
    <source>
        <strain evidence="2">R1</strain>
        <tissue evidence="2">Leaf</tissue>
    </source>
</reference>
<dbReference type="Pfam" id="PF08387">
    <property type="entry name" value="FBD"/>
    <property type="match status" value="1"/>
</dbReference>
<dbReference type="PANTHER" id="PTHR32141:SF41">
    <property type="entry name" value="OS04G0208600 PROTEIN"/>
    <property type="match status" value="1"/>
</dbReference>
<proteinExistence type="predicted"/>
<dbReference type="SUPFAM" id="SSF81383">
    <property type="entry name" value="F-box domain"/>
    <property type="match status" value="1"/>
</dbReference>
<dbReference type="InterPro" id="IPR032675">
    <property type="entry name" value="LRR_dom_sf"/>
</dbReference>
<organism evidence="2 3">
    <name type="scientific">Paspalum notatum var. saurae</name>
    <dbReference type="NCBI Taxonomy" id="547442"/>
    <lineage>
        <taxon>Eukaryota</taxon>
        <taxon>Viridiplantae</taxon>
        <taxon>Streptophyta</taxon>
        <taxon>Embryophyta</taxon>
        <taxon>Tracheophyta</taxon>
        <taxon>Spermatophyta</taxon>
        <taxon>Magnoliopsida</taxon>
        <taxon>Liliopsida</taxon>
        <taxon>Poales</taxon>
        <taxon>Poaceae</taxon>
        <taxon>PACMAD clade</taxon>
        <taxon>Panicoideae</taxon>
        <taxon>Andropogonodae</taxon>
        <taxon>Paspaleae</taxon>
        <taxon>Paspalinae</taxon>
        <taxon>Paspalum</taxon>
    </lineage>
</organism>
<gene>
    <name evidence="2" type="ORF">U9M48_031119</name>
</gene>
<dbReference type="InterPro" id="IPR036047">
    <property type="entry name" value="F-box-like_dom_sf"/>
</dbReference>
<accession>A0AAQ3X417</accession>
<dbReference type="PANTHER" id="PTHR32141">
    <property type="match status" value="1"/>
</dbReference>
<dbReference type="InterPro" id="IPR053781">
    <property type="entry name" value="F-box_AtFBL13-like"/>
</dbReference>
<name>A0AAQ3X417_PASNO</name>
<evidence type="ECO:0000313" key="2">
    <source>
        <dbReference type="EMBL" id="WVZ84041.1"/>
    </source>
</evidence>
<dbReference type="Gene3D" id="1.20.1280.50">
    <property type="match status" value="1"/>
</dbReference>
<dbReference type="Pfam" id="PF00646">
    <property type="entry name" value="F-box"/>
    <property type="match status" value="1"/>
</dbReference>
<dbReference type="AlphaFoldDB" id="A0AAQ3X417"/>
<dbReference type="InterPro" id="IPR055302">
    <property type="entry name" value="F-box_dom-containing"/>
</dbReference>
<sequence>MASQVDMFDCLNGGERQELGAHMSYALSNIHRALPCPAVSVARRLCFLSDSDGGGVDRLSGLPAALLINIVSRLPIKDAARTAVLSRRWRPVWRSAPLVLCDSHLLRPGQDKIPGYVDRADSDAVAAAVSRILAAHHGPLRSAFLACTYMDRDRPRVARWLQHLAIKGVSELFLINRPWPLHLDKHLPSTFFSMATLTRLYLAFWRFPDTDGLPRGAAFPSLRELGLCSVSIETRDLDFILARSPVLQNLCLEGHLFTKLRLRLVSHSLRCVQIHFSNIESIAVVDAPLLERLILKDMPLAGSCRINVGNAPLLRLFGYINPAKHVLQFGNTNVKAGTLVNAGAMVPAVKILALEVCFGVRKNVKMLPSFLGCFPNVERLHIHRKRIDQPTGRPNLKFWQEAGDVECVKSHIKMLVYHDFRGEKSELAFLKFFVERAQILERLVIVCANGCFNSMAEANSKVKTLFAGKKDTKCCALQVVESALGEGGIPWNYQRGSDFSHDPFAFIVQT</sequence>